<dbReference type="AlphaFoldDB" id="A0A917MV61"/>
<feature type="transmembrane region" description="Helical" evidence="6">
    <location>
        <begin position="51"/>
        <end position="69"/>
    </location>
</feature>
<dbReference type="Proteomes" id="UP000600171">
    <property type="component" value="Unassembled WGS sequence"/>
</dbReference>
<evidence type="ECO:0000256" key="5">
    <source>
        <dbReference type="ARBA" id="ARBA00023136"/>
    </source>
</evidence>
<feature type="transmembrane region" description="Helical" evidence="6">
    <location>
        <begin position="98"/>
        <end position="120"/>
    </location>
</feature>
<dbReference type="RefSeq" id="WP_188360230.1">
    <property type="nucleotide sequence ID" value="NZ_BMDC01000004.1"/>
</dbReference>
<evidence type="ECO:0008006" key="9">
    <source>
        <dbReference type="Google" id="ProtNLM"/>
    </source>
</evidence>
<evidence type="ECO:0000256" key="2">
    <source>
        <dbReference type="ARBA" id="ARBA00022475"/>
    </source>
</evidence>
<name>A0A917MV61_9MICC</name>
<keyword evidence="5 6" id="KW-0472">Membrane</keyword>
<keyword evidence="4 6" id="KW-1133">Transmembrane helix</keyword>
<evidence type="ECO:0000313" key="7">
    <source>
        <dbReference type="EMBL" id="GGH66087.1"/>
    </source>
</evidence>
<accession>A0A917MV61</accession>
<keyword evidence="2" id="KW-1003">Cell membrane</keyword>
<dbReference type="EMBL" id="BMDC01000004">
    <property type="protein sequence ID" value="GGH66087.1"/>
    <property type="molecule type" value="Genomic_DNA"/>
</dbReference>
<dbReference type="PANTHER" id="PTHR30250:SF11">
    <property type="entry name" value="O-ANTIGEN TRANSPORTER-RELATED"/>
    <property type="match status" value="1"/>
</dbReference>
<feature type="transmembrane region" description="Helical" evidence="6">
    <location>
        <begin position="312"/>
        <end position="333"/>
    </location>
</feature>
<keyword evidence="8" id="KW-1185">Reference proteome</keyword>
<comment type="caution">
    <text evidence="7">The sequence shown here is derived from an EMBL/GenBank/DDBJ whole genome shotgun (WGS) entry which is preliminary data.</text>
</comment>
<reference evidence="7 8" key="1">
    <citation type="journal article" date="2014" name="Int. J. Syst. Evol. Microbiol.">
        <title>Complete genome sequence of Corynebacterium casei LMG S-19264T (=DSM 44701T), isolated from a smear-ripened cheese.</title>
        <authorList>
            <consortium name="US DOE Joint Genome Institute (JGI-PGF)"/>
            <person name="Walter F."/>
            <person name="Albersmeier A."/>
            <person name="Kalinowski J."/>
            <person name="Ruckert C."/>
        </authorList>
    </citation>
    <scope>NUCLEOTIDE SEQUENCE [LARGE SCALE GENOMIC DNA]</scope>
    <source>
        <strain evidence="7 8">CCM 8669</strain>
    </source>
</reference>
<evidence type="ECO:0000313" key="8">
    <source>
        <dbReference type="Proteomes" id="UP000600171"/>
    </source>
</evidence>
<proteinExistence type="predicted"/>
<feature type="transmembrane region" description="Helical" evidence="6">
    <location>
        <begin position="409"/>
        <end position="430"/>
    </location>
</feature>
<feature type="transmembrane region" description="Helical" evidence="6">
    <location>
        <begin position="173"/>
        <end position="204"/>
    </location>
</feature>
<feature type="transmembrane region" description="Helical" evidence="6">
    <location>
        <begin position="225"/>
        <end position="246"/>
    </location>
</feature>
<feature type="transmembrane region" description="Helical" evidence="6">
    <location>
        <begin position="383"/>
        <end position="403"/>
    </location>
</feature>
<evidence type="ECO:0000256" key="4">
    <source>
        <dbReference type="ARBA" id="ARBA00022989"/>
    </source>
</evidence>
<organism evidence="7 8">
    <name type="scientific">Rothia aerolata</name>
    <dbReference type="NCBI Taxonomy" id="1812262"/>
    <lineage>
        <taxon>Bacteria</taxon>
        <taxon>Bacillati</taxon>
        <taxon>Actinomycetota</taxon>
        <taxon>Actinomycetes</taxon>
        <taxon>Micrococcales</taxon>
        <taxon>Micrococcaceae</taxon>
        <taxon>Rothia</taxon>
    </lineage>
</organism>
<gene>
    <name evidence="7" type="ORF">GCM10007359_19970</name>
</gene>
<evidence type="ECO:0000256" key="1">
    <source>
        <dbReference type="ARBA" id="ARBA00004651"/>
    </source>
</evidence>
<feature type="transmembrane region" description="Helical" evidence="6">
    <location>
        <begin position="132"/>
        <end position="153"/>
    </location>
</feature>
<keyword evidence="3 6" id="KW-0812">Transmembrane</keyword>
<comment type="subcellular location">
    <subcellularLocation>
        <location evidence="1">Cell membrane</location>
        <topology evidence="1">Multi-pass membrane protein</topology>
    </subcellularLocation>
</comment>
<dbReference type="GO" id="GO:0005886">
    <property type="term" value="C:plasma membrane"/>
    <property type="evidence" value="ECO:0007669"/>
    <property type="project" value="UniProtKB-SubCell"/>
</dbReference>
<dbReference type="PANTHER" id="PTHR30250">
    <property type="entry name" value="PST FAMILY PREDICTED COLANIC ACID TRANSPORTER"/>
    <property type="match status" value="1"/>
</dbReference>
<feature type="transmembrane region" description="Helical" evidence="6">
    <location>
        <begin position="353"/>
        <end position="376"/>
    </location>
</feature>
<dbReference type="InterPro" id="IPR050833">
    <property type="entry name" value="Poly_Biosynth_Transport"/>
</dbReference>
<evidence type="ECO:0000256" key="6">
    <source>
        <dbReference type="SAM" id="Phobius"/>
    </source>
</evidence>
<sequence>MSEVESSAEARSITRGESMGILGASVLSAASAFVATLVAKRLLPSADVTEFMIFWSLLFGVYGVIGGIASETTRAVGAAALGRGRGQDDAAAAGARPALVALGIGAVVALLLLATAPFWAARFLNQHIELTMVSVAVAVVLYSVQVAMSGSAAGLHKWYLVATINGGEAIWRFVAMLVVGLLAGSLWGLQAAAVSPALLWVVLVASSRHARQAFAARGDVGAKKLVVNTLIAMGSAAASAALTTGFPLMMAATENVAKGSRADMVLGALVLAISITRSPIMIPLQAFQGVAISLFLKQSHRPVAAMAKPVGALLGVGVIGGIAAFLVGPWLFLLLYAPKPEEASAYGEVAQGWVLGLLTFASAIMALLVLSGTAVLAMNLHKAYILGWMVAAVVALLLLFLPLPLIPRSIVALFVGPLLGFTTHMAGLVLNARSRA</sequence>
<protein>
    <recommendedName>
        <fullName evidence="9">Polysaccharide biosynthesis protein</fullName>
    </recommendedName>
</protein>
<evidence type="ECO:0000256" key="3">
    <source>
        <dbReference type="ARBA" id="ARBA00022692"/>
    </source>
</evidence>
<feature type="transmembrane region" description="Helical" evidence="6">
    <location>
        <begin position="20"/>
        <end position="39"/>
    </location>
</feature>
<feature type="transmembrane region" description="Helical" evidence="6">
    <location>
        <begin position="266"/>
        <end position="291"/>
    </location>
</feature>